<keyword evidence="2" id="KW-1185">Reference proteome</keyword>
<dbReference type="AlphaFoldDB" id="A0A9P7K2G8"/>
<reference evidence="1" key="1">
    <citation type="submission" date="2021-02" db="EMBL/GenBank/DDBJ databases">
        <authorList>
            <person name="Nieuwenhuis M."/>
            <person name="Van De Peppel L.J.J."/>
        </authorList>
    </citation>
    <scope>NUCLEOTIDE SEQUENCE</scope>
    <source>
        <strain evidence="1">D49</strain>
    </source>
</reference>
<sequence>MHIVGLIRTPRQYETTGVGFPSRLTSPNIEFTQDLELRPETHSHMQSRVSQFAHILRTNDPPADLELAQIFSLLREVEIHISQPIHEEGDSWFHAAADDRLPTLRDALRGATSALRRMPAEIMTQIFYESLYFEVDDPLKTLWNVLDKNQTPWTLTGVSRRWREIAIAENRLWSSIIIDFPLQKFSSLPQPRLSSLIACLQRSGDHPLSISLTDRYNDGRQMFQHLLQHSKRWKCLKLEISASYFDILVSVKGKLPCLEFLYIKIETHAQMQMPLDCGAFEIAPRLQDVHLLHSFVGTVNIKLPWKQLQSLTVDSLTTLYASLKCTPQLSNLFCHFQLGRPTAITITELFNHRRQHSKIKTLVIDQATALDKLEFPSLIFLKVFSQVNEVDAIEHIIRFLSHSFCALETLVLSSTNIHSESEFDLLFNNTPFLRTLTMRYAEIDWDGFARVLTITPSRTPSVPRLESLTCFFVGHLPTSSKPDYALLLEMLQSRASPASDEKHGVSSLRSVALYPPPGVIIENRSSLVSSGMEVTVEKS</sequence>
<name>A0A9P7K2G8_9AGAR</name>
<protein>
    <recommendedName>
        <fullName evidence="3">F-box domain-containing protein</fullName>
    </recommendedName>
</protein>
<proteinExistence type="predicted"/>
<dbReference type="EMBL" id="JABCKI010006064">
    <property type="protein sequence ID" value="KAG5635561.1"/>
    <property type="molecule type" value="Genomic_DNA"/>
</dbReference>
<gene>
    <name evidence="1" type="ORF">H0H81_010862</name>
</gene>
<dbReference type="OrthoDB" id="3365698at2759"/>
<evidence type="ECO:0000313" key="2">
    <source>
        <dbReference type="Proteomes" id="UP000717328"/>
    </source>
</evidence>
<comment type="caution">
    <text evidence="1">The sequence shown here is derived from an EMBL/GenBank/DDBJ whole genome shotgun (WGS) entry which is preliminary data.</text>
</comment>
<dbReference type="SUPFAM" id="SSF52047">
    <property type="entry name" value="RNI-like"/>
    <property type="match status" value="1"/>
</dbReference>
<evidence type="ECO:0008006" key="3">
    <source>
        <dbReference type="Google" id="ProtNLM"/>
    </source>
</evidence>
<dbReference type="Proteomes" id="UP000717328">
    <property type="component" value="Unassembled WGS sequence"/>
</dbReference>
<evidence type="ECO:0000313" key="1">
    <source>
        <dbReference type="EMBL" id="KAG5635561.1"/>
    </source>
</evidence>
<dbReference type="InterPro" id="IPR032675">
    <property type="entry name" value="LRR_dom_sf"/>
</dbReference>
<reference evidence="1" key="2">
    <citation type="submission" date="2021-10" db="EMBL/GenBank/DDBJ databases">
        <title>Phylogenomics reveals ancestral predisposition of the termite-cultivated fungus Termitomyces towards a domesticated lifestyle.</title>
        <authorList>
            <person name="Auxier B."/>
            <person name="Grum-Grzhimaylo A."/>
            <person name="Cardenas M.E."/>
            <person name="Lodge J.D."/>
            <person name="Laessoe T."/>
            <person name="Pedersen O."/>
            <person name="Smith M.E."/>
            <person name="Kuyper T.W."/>
            <person name="Franco-Molano E.A."/>
            <person name="Baroni T.J."/>
            <person name="Aanen D.K."/>
        </authorList>
    </citation>
    <scope>NUCLEOTIDE SEQUENCE</scope>
    <source>
        <strain evidence="1">D49</strain>
    </source>
</reference>
<organism evidence="1 2">
    <name type="scientific">Sphagnurus paluster</name>
    <dbReference type="NCBI Taxonomy" id="117069"/>
    <lineage>
        <taxon>Eukaryota</taxon>
        <taxon>Fungi</taxon>
        <taxon>Dikarya</taxon>
        <taxon>Basidiomycota</taxon>
        <taxon>Agaricomycotina</taxon>
        <taxon>Agaricomycetes</taxon>
        <taxon>Agaricomycetidae</taxon>
        <taxon>Agaricales</taxon>
        <taxon>Tricholomatineae</taxon>
        <taxon>Lyophyllaceae</taxon>
        <taxon>Sphagnurus</taxon>
    </lineage>
</organism>
<accession>A0A9P7K2G8</accession>
<dbReference type="Gene3D" id="3.80.10.10">
    <property type="entry name" value="Ribonuclease Inhibitor"/>
    <property type="match status" value="1"/>
</dbReference>